<dbReference type="GO" id="GO:0046872">
    <property type="term" value="F:metal ion binding"/>
    <property type="evidence" value="ECO:0007669"/>
    <property type="project" value="UniProtKB-KW"/>
</dbReference>
<dbReference type="PANTHER" id="PTHR42864">
    <property type="entry name" value="LIGHT-INDEPENDENT PROTOCHLOROPHYLLIDE REDUCTASE IRON-SULFUR ATP-BINDING PROTEIN"/>
    <property type="match status" value="1"/>
</dbReference>
<dbReference type="NCBIfam" id="TIGR02016">
    <property type="entry name" value="BchX"/>
    <property type="match status" value="1"/>
</dbReference>
<evidence type="ECO:0000256" key="3">
    <source>
        <dbReference type="ARBA" id="ARBA00005504"/>
    </source>
</evidence>
<dbReference type="GO" id="GO:0005524">
    <property type="term" value="F:ATP binding"/>
    <property type="evidence" value="ECO:0007669"/>
    <property type="project" value="UniProtKB-KW"/>
</dbReference>
<reference evidence="13 14" key="1">
    <citation type="submission" date="2017-11" db="EMBL/GenBank/DDBJ databases">
        <title>Evolution of Phototrophy in the Chloroflexi Phylum Driven by Horizontal Gene Transfer.</title>
        <authorList>
            <person name="Ward L.M."/>
            <person name="Hemp J."/>
            <person name="Shih P.M."/>
            <person name="Mcglynn S.E."/>
            <person name="Fischer W."/>
        </authorList>
    </citation>
    <scope>NUCLEOTIDE SEQUENCE [LARGE SCALE GENOMIC DNA]</scope>
    <source>
        <strain evidence="13">JP3_7</strain>
    </source>
</reference>
<evidence type="ECO:0000256" key="12">
    <source>
        <dbReference type="RuleBase" id="RU003688"/>
    </source>
</evidence>
<keyword evidence="12" id="KW-0560">Oxidoreductase</keyword>
<evidence type="ECO:0000256" key="5">
    <source>
        <dbReference type="ARBA" id="ARBA00012773"/>
    </source>
</evidence>
<dbReference type="Pfam" id="PF00142">
    <property type="entry name" value="Fer4_NifH"/>
    <property type="match status" value="1"/>
</dbReference>
<evidence type="ECO:0000256" key="10">
    <source>
        <dbReference type="ARBA" id="ARBA00023014"/>
    </source>
</evidence>
<keyword evidence="6 12" id="KW-0479">Metal-binding</keyword>
<dbReference type="PROSITE" id="PS00692">
    <property type="entry name" value="NIFH_FRXC_2"/>
    <property type="match status" value="1"/>
</dbReference>
<evidence type="ECO:0000313" key="13">
    <source>
        <dbReference type="EMBL" id="PJF48825.1"/>
    </source>
</evidence>
<evidence type="ECO:0000256" key="2">
    <source>
        <dbReference type="ARBA" id="ARBA00002234"/>
    </source>
</evidence>
<organism evidence="13 14">
    <name type="scientific">Candidatus Thermofonsia Clade 3 bacterium</name>
    <dbReference type="NCBI Taxonomy" id="2364212"/>
    <lineage>
        <taxon>Bacteria</taxon>
        <taxon>Bacillati</taxon>
        <taxon>Chloroflexota</taxon>
        <taxon>Candidatus Thermofontia</taxon>
        <taxon>Candidatus Thermofonsia Clade 3</taxon>
    </lineage>
</organism>
<keyword evidence="9 12" id="KW-0408">Iron</keyword>
<sequence>MLAIYGKGGIGKSFFTANLSAKMALKGLRVLQLGCDPKHDSCNALFEGRSLPTIGDQWRLFKDAGREKELDVRHLIFKADLGRGAQLFGAELGGPEVGRGCGGRGISFGFGLLEERGMANWALDYIIMDFLGDVVCGGFATPIAKSLAEEIIIVASHDRMSLYAANNIARAVNYFQAMGGSTRLIGMVLNRDDGSGVAERFAERIGLPILAKIPFSPAARALSDRCKLLFELPEMDAIFDAFVNKIHRREYTAPTKITPLEYDEFLAVFGASEPPDLPQGATLDELMGRDSQSVVGIDLNSPDYSQDSKVLVRRIMQEMGLKVTRLVEEPERGVVVTTEAGWEAVFGDPCKDIDAKIAILSALGHSGEKFRLADLRYTAAPFYE</sequence>
<dbReference type="PROSITE" id="PS00746">
    <property type="entry name" value="NIFH_FRXC_1"/>
    <property type="match status" value="1"/>
</dbReference>
<dbReference type="InterPro" id="IPR000392">
    <property type="entry name" value="NifH/frxC"/>
</dbReference>
<evidence type="ECO:0000256" key="11">
    <source>
        <dbReference type="ARBA" id="ARBA00047967"/>
    </source>
</evidence>
<dbReference type="PROSITE" id="PS51026">
    <property type="entry name" value="NIFH_FRXC_3"/>
    <property type="match status" value="1"/>
</dbReference>
<proteinExistence type="inferred from homology"/>
<dbReference type="PANTHER" id="PTHR42864:SF2">
    <property type="entry name" value="LIGHT-INDEPENDENT PROTOCHLOROPHYLLIDE REDUCTASE IRON-SULFUR ATP-BINDING PROTEIN"/>
    <property type="match status" value="1"/>
</dbReference>
<dbReference type="EMBL" id="PGTN01000005">
    <property type="protein sequence ID" value="PJF48825.1"/>
    <property type="molecule type" value="Genomic_DNA"/>
</dbReference>
<dbReference type="InterPro" id="IPR030655">
    <property type="entry name" value="NifH/chlL_CS"/>
</dbReference>
<dbReference type="GO" id="GO:0030494">
    <property type="term" value="P:bacteriochlorophyll biosynthetic process"/>
    <property type="evidence" value="ECO:0007669"/>
    <property type="project" value="InterPro"/>
</dbReference>
<comment type="subunit">
    <text evidence="4">Homodimer.</text>
</comment>
<comment type="similarity">
    <text evidence="3 12">Belongs to the NifH/BchL/ChlL family.</text>
</comment>
<keyword evidence="8 12" id="KW-0067">ATP-binding</keyword>
<evidence type="ECO:0000256" key="6">
    <source>
        <dbReference type="ARBA" id="ARBA00022723"/>
    </source>
</evidence>
<evidence type="ECO:0000256" key="4">
    <source>
        <dbReference type="ARBA" id="ARBA00011738"/>
    </source>
</evidence>
<comment type="function">
    <text evidence="2">The key enzymatic reactions in nitrogen fixation are catalyzed by the nitrogenase complex, which has 2 components: the iron protein and the molybdenum-iron protein.</text>
</comment>
<keyword evidence="10 12" id="KW-0411">Iron-sulfur</keyword>
<dbReference type="InterPro" id="IPR027417">
    <property type="entry name" value="P-loop_NTPase"/>
</dbReference>
<accession>A0A2M8QG79</accession>
<keyword evidence="12" id="KW-0004">4Fe-4S</keyword>
<dbReference type="GO" id="GO:0015979">
    <property type="term" value="P:photosynthesis"/>
    <property type="evidence" value="ECO:0007669"/>
    <property type="project" value="InterPro"/>
</dbReference>
<dbReference type="Proteomes" id="UP000230790">
    <property type="component" value="Unassembled WGS sequence"/>
</dbReference>
<comment type="cofactor">
    <cofactor evidence="1">
        <name>[4Fe-4S] cluster</name>
        <dbReference type="ChEBI" id="CHEBI:49883"/>
    </cofactor>
</comment>
<dbReference type="Gene3D" id="3.40.50.300">
    <property type="entry name" value="P-loop containing nucleotide triphosphate hydrolases"/>
    <property type="match status" value="1"/>
</dbReference>
<protein>
    <recommendedName>
        <fullName evidence="5">nitrogenase</fullName>
        <ecNumber evidence="5">1.18.6.1</ecNumber>
    </recommendedName>
</protein>
<gene>
    <name evidence="13" type="ORF">CUN48_01335</name>
</gene>
<dbReference type="GO" id="GO:0016163">
    <property type="term" value="F:nitrogenase activity"/>
    <property type="evidence" value="ECO:0007669"/>
    <property type="project" value="UniProtKB-EC"/>
</dbReference>
<dbReference type="PRINTS" id="PR00091">
    <property type="entry name" value="NITROGNASEII"/>
</dbReference>
<dbReference type="SUPFAM" id="SSF52540">
    <property type="entry name" value="P-loop containing nucleoside triphosphate hydrolases"/>
    <property type="match status" value="1"/>
</dbReference>
<dbReference type="EC" id="1.18.6.1" evidence="5"/>
<dbReference type="AlphaFoldDB" id="A0A2M8QG79"/>
<evidence type="ECO:0000256" key="9">
    <source>
        <dbReference type="ARBA" id="ARBA00023004"/>
    </source>
</evidence>
<comment type="caution">
    <text evidence="13">The sequence shown here is derived from an EMBL/GenBank/DDBJ whole genome shotgun (WGS) entry which is preliminary data.</text>
</comment>
<dbReference type="GO" id="GO:0051539">
    <property type="term" value="F:4 iron, 4 sulfur cluster binding"/>
    <property type="evidence" value="ECO:0007669"/>
    <property type="project" value="UniProtKB-KW"/>
</dbReference>
<evidence type="ECO:0000256" key="7">
    <source>
        <dbReference type="ARBA" id="ARBA00022741"/>
    </source>
</evidence>
<dbReference type="GO" id="GO:0016628">
    <property type="term" value="F:oxidoreductase activity, acting on the CH-CH group of donors, NAD or NADP as acceptor"/>
    <property type="evidence" value="ECO:0007669"/>
    <property type="project" value="InterPro"/>
</dbReference>
<evidence type="ECO:0000256" key="1">
    <source>
        <dbReference type="ARBA" id="ARBA00001966"/>
    </source>
</evidence>
<evidence type="ECO:0000256" key="8">
    <source>
        <dbReference type="ARBA" id="ARBA00022840"/>
    </source>
</evidence>
<dbReference type="InterPro" id="IPR010246">
    <property type="entry name" value="BchX"/>
</dbReference>
<name>A0A2M8QG79_9CHLR</name>
<comment type="catalytic activity">
    <reaction evidence="11">
        <text>N2 + 8 reduced [2Fe-2S]-[ferredoxin] + 16 ATP + 16 H2O = H2 + 8 oxidized [2Fe-2S]-[ferredoxin] + 2 NH4(+) + 16 ADP + 16 phosphate + 6 H(+)</text>
        <dbReference type="Rhea" id="RHEA:21448"/>
        <dbReference type="Rhea" id="RHEA-COMP:10000"/>
        <dbReference type="Rhea" id="RHEA-COMP:10001"/>
        <dbReference type="ChEBI" id="CHEBI:15377"/>
        <dbReference type="ChEBI" id="CHEBI:15378"/>
        <dbReference type="ChEBI" id="CHEBI:17997"/>
        <dbReference type="ChEBI" id="CHEBI:18276"/>
        <dbReference type="ChEBI" id="CHEBI:28938"/>
        <dbReference type="ChEBI" id="CHEBI:30616"/>
        <dbReference type="ChEBI" id="CHEBI:33737"/>
        <dbReference type="ChEBI" id="CHEBI:33738"/>
        <dbReference type="ChEBI" id="CHEBI:43474"/>
        <dbReference type="ChEBI" id="CHEBI:456216"/>
        <dbReference type="EC" id="1.18.6.1"/>
    </reaction>
</comment>
<evidence type="ECO:0000313" key="14">
    <source>
        <dbReference type="Proteomes" id="UP000230790"/>
    </source>
</evidence>
<keyword evidence="7 12" id="KW-0547">Nucleotide-binding</keyword>